<dbReference type="CDD" id="cd03255">
    <property type="entry name" value="ABC_MJ0796_LolCDE_FtsE"/>
    <property type="match status" value="1"/>
</dbReference>
<dbReference type="InterPro" id="IPR015854">
    <property type="entry name" value="ABC_transpr_LolD-like"/>
</dbReference>
<keyword evidence="2" id="KW-0547">Nucleotide-binding</keyword>
<evidence type="ECO:0000256" key="2">
    <source>
        <dbReference type="ARBA" id="ARBA00022741"/>
    </source>
</evidence>
<evidence type="ECO:0000256" key="3">
    <source>
        <dbReference type="ARBA" id="ARBA00022840"/>
    </source>
</evidence>
<evidence type="ECO:0000313" key="5">
    <source>
        <dbReference type="EMBL" id="GGA36187.1"/>
    </source>
</evidence>
<accession>A0ABQ1G4K2</accession>
<organism evidence="5 6">
    <name type="scientific">Paenibacillus physcomitrellae</name>
    <dbReference type="NCBI Taxonomy" id="1619311"/>
    <lineage>
        <taxon>Bacteria</taxon>
        <taxon>Bacillati</taxon>
        <taxon>Bacillota</taxon>
        <taxon>Bacilli</taxon>
        <taxon>Bacillales</taxon>
        <taxon>Paenibacillaceae</taxon>
        <taxon>Paenibacillus</taxon>
    </lineage>
</organism>
<dbReference type="Gene3D" id="3.40.50.300">
    <property type="entry name" value="P-loop containing nucleotide triphosphate hydrolases"/>
    <property type="match status" value="1"/>
</dbReference>
<reference evidence="6" key="1">
    <citation type="journal article" date="2019" name="Int. J. Syst. Evol. Microbiol.">
        <title>The Global Catalogue of Microorganisms (GCM) 10K type strain sequencing project: providing services to taxonomists for standard genome sequencing and annotation.</title>
        <authorList>
            <consortium name="The Broad Institute Genomics Platform"/>
            <consortium name="The Broad Institute Genome Sequencing Center for Infectious Disease"/>
            <person name="Wu L."/>
            <person name="Ma J."/>
        </authorList>
    </citation>
    <scope>NUCLEOTIDE SEQUENCE [LARGE SCALE GENOMIC DNA]</scope>
    <source>
        <strain evidence="6">CGMCC 1.15044</strain>
    </source>
</reference>
<evidence type="ECO:0000256" key="1">
    <source>
        <dbReference type="ARBA" id="ARBA00022448"/>
    </source>
</evidence>
<sequence length="238" mass="26212">MNQTAAQDKEHPLIEVVGLGHSYVMADQKMTVLDDINFKIEYGEFVAIIGPSGSGKSTLMNMLGCLDIAKEGTYLLDGQDVKKLSDNRLAKIRNEKIGFIFQQFNLLPKLSALENVELPLVYRGMPHKERRRNAEESLAKVGLGERMHHRPSELSGGQQQRVAIARAIAGNPPVLLADEPTGALDSKTGVEVMDKMKELNALGHTIILITHDLSIAEQAKRVIRIQDGKIVEDRGNPA</sequence>
<evidence type="ECO:0000259" key="4">
    <source>
        <dbReference type="PROSITE" id="PS50893"/>
    </source>
</evidence>
<dbReference type="InterPro" id="IPR003593">
    <property type="entry name" value="AAA+_ATPase"/>
</dbReference>
<dbReference type="SMART" id="SM00382">
    <property type="entry name" value="AAA"/>
    <property type="match status" value="1"/>
</dbReference>
<name>A0ABQ1G4K2_9BACL</name>
<dbReference type="Proteomes" id="UP000609323">
    <property type="component" value="Unassembled WGS sequence"/>
</dbReference>
<dbReference type="RefSeq" id="WP_174704688.1">
    <property type="nucleotide sequence ID" value="NZ_BMHF01000006.1"/>
</dbReference>
<gene>
    <name evidence="5" type="ORF">GCM10010917_21730</name>
</gene>
<dbReference type="PANTHER" id="PTHR24220">
    <property type="entry name" value="IMPORT ATP-BINDING PROTEIN"/>
    <property type="match status" value="1"/>
</dbReference>
<dbReference type="PANTHER" id="PTHR24220:SF86">
    <property type="entry name" value="ABC TRANSPORTER ABCH.1"/>
    <property type="match status" value="1"/>
</dbReference>
<dbReference type="InterPro" id="IPR027417">
    <property type="entry name" value="P-loop_NTPase"/>
</dbReference>
<feature type="domain" description="ABC transporter" evidence="4">
    <location>
        <begin position="14"/>
        <end position="238"/>
    </location>
</feature>
<dbReference type="EMBL" id="BMHF01000006">
    <property type="protein sequence ID" value="GGA36187.1"/>
    <property type="molecule type" value="Genomic_DNA"/>
</dbReference>
<dbReference type="Pfam" id="PF00005">
    <property type="entry name" value="ABC_tran"/>
    <property type="match status" value="1"/>
</dbReference>
<comment type="caution">
    <text evidence="5">The sequence shown here is derived from an EMBL/GenBank/DDBJ whole genome shotgun (WGS) entry which is preliminary data.</text>
</comment>
<keyword evidence="3 5" id="KW-0067">ATP-binding</keyword>
<keyword evidence="6" id="KW-1185">Reference proteome</keyword>
<dbReference type="SUPFAM" id="SSF52540">
    <property type="entry name" value="P-loop containing nucleoside triphosphate hydrolases"/>
    <property type="match status" value="1"/>
</dbReference>
<proteinExistence type="predicted"/>
<dbReference type="InterPro" id="IPR017871">
    <property type="entry name" value="ABC_transporter-like_CS"/>
</dbReference>
<dbReference type="GO" id="GO:0005524">
    <property type="term" value="F:ATP binding"/>
    <property type="evidence" value="ECO:0007669"/>
    <property type="project" value="UniProtKB-KW"/>
</dbReference>
<dbReference type="PROSITE" id="PS50893">
    <property type="entry name" value="ABC_TRANSPORTER_2"/>
    <property type="match status" value="1"/>
</dbReference>
<protein>
    <submittedName>
        <fullName evidence="5">Peptide ABC transporter ATP-binding protein</fullName>
    </submittedName>
</protein>
<dbReference type="InterPro" id="IPR017911">
    <property type="entry name" value="MacB-like_ATP-bd"/>
</dbReference>
<evidence type="ECO:0000313" key="6">
    <source>
        <dbReference type="Proteomes" id="UP000609323"/>
    </source>
</evidence>
<dbReference type="PROSITE" id="PS00211">
    <property type="entry name" value="ABC_TRANSPORTER_1"/>
    <property type="match status" value="1"/>
</dbReference>
<dbReference type="InterPro" id="IPR003439">
    <property type="entry name" value="ABC_transporter-like_ATP-bd"/>
</dbReference>
<keyword evidence="1" id="KW-0813">Transport</keyword>